<reference evidence="2 3" key="1">
    <citation type="submission" date="2022-10" db="EMBL/GenBank/DDBJ databases">
        <title>Comparative genomics and taxonomic characterization of three novel marine species of genus Reichenbachiella exhibiting antioxidant and polysaccharide degradation activities.</title>
        <authorList>
            <person name="Muhammad N."/>
            <person name="Lee Y.-J."/>
            <person name="Ko J."/>
            <person name="Kim S.-G."/>
        </authorList>
    </citation>
    <scope>NUCLEOTIDE SEQUENCE [LARGE SCALE GENOMIC DNA]</scope>
    <source>
        <strain evidence="2 3">ABR2-5</strain>
    </source>
</reference>
<keyword evidence="1" id="KW-1133">Transmembrane helix</keyword>
<feature type="transmembrane region" description="Helical" evidence="1">
    <location>
        <begin position="255"/>
        <end position="277"/>
    </location>
</feature>
<feature type="transmembrane region" description="Helical" evidence="1">
    <location>
        <begin position="474"/>
        <end position="491"/>
    </location>
</feature>
<proteinExistence type="predicted"/>
<feature type="transmembrane region" description="Helical" evidence="1">
    <location>
        <begin position="216"/>
        <end position="235"/>
    </location>
</feature>
<dbReference type="EMBL" id="JAOYOD010000001">
    <property type="protein sequence ID" value="MCV9388975.1"/>
    <property type="molecule type" value="Genomic_DNA"/>
</dbReference>
<evidence type="ECO:0000313" key="2">
    <source>
        <dbReference type="EMBL" id="MCV9388975.1"/>
    </source>
</evidence>
<gene>
    <name evidence="2" type="ORF">N7U62_20020</name>
</gene>
<feature type="transmembrane region" description="Helical" evidence="1">
    <location>
        <begin position="528"/>
        <end position="549"/>
    </location>
</feature>
<accession>A0ABT3CZ45</accession>
<dbReference type="Pfam" id="PF11028">
    <property type="entry name" value="TMEM260-like"/>
    <property type="match status" value="1"/>
</dbReference>
<feature type="transmembrane region" description="Helical" evidence="1">
    <location>
        <begin position="561"/>
        <end position="582"/>
    </location>
</feature>
<feature type="transmembrane region" description="Helical" evidence="1">
    <location>
        <begin position="77"/>
        <end position="96"/>
    </location>
</feature>
<name>A0ABT3CZ45_9BACT</name>
<feature type="transmembrane region" description="Helical" evidence="1">
    <location>
        <begin position="144"/>
        <end position="162"/>
    </location>
</feature>
<feature type="transmembrane region" description="Helical" evidence="1">
    <location>
        <begin position="7"/>
        <end position="25"/>
    </location>
</feature>
<dbReference type="InterPro" id="IPR052724">
    <property type="entry name" value="GT117_domain-containing"/>
</dbReference>
<evidence type="ECO:0000313" key="3">
    <source>
        <dbReference type="Proteomes" id="UP001300692"/>
    </source>
</evidence>
<dbReference type="RefSeq" id="WP_264139880.1">
    <property type="nucleotide sequence ID" value="NZ_JAOYOD010000001.1"/>
</dbReference>
<dbReference type="InterPro" id="IPR021280">
    <property type="entry name" value="TMEM260-like"/>
</dbReference>
<sequence length="982" mass="111864">MIDYNRLNNLTGWIIFIIATTVYALTVEPTASFWDCGEFIAVSYKLEVPHPPGAPLFLLLGRMFSFLAGGDTTQVAYWINMLSVLSSGFTILFLFWSITHIAKKLVSAEENLTNHLLVIGSGVVGALAYTFSDSFWFSAVEAEVYAMSSFFTAFVVWAILKWENIKDPSDENRWIILIAYMVGLSIGVHLLNLVTLPALGLIYYFKKREKVSKKGIFTTLAISGAIVMIIMIGVIPGLPSMASKIEIFFVNNLGLPFGSGIIFFTILFLGGLVYGIFYSIKNNKITLNTALVSFAFIIIGYSSYSIVLIRSNYNPPIDENNPEDVLSYVSYLKREQYGSRPLLHGQYYTAELVGQEKGAPVYRKGKEKYEIADYKLEYKYDPAHTTIFPRTYSSQPQHVQKYRQVMGLQQGEKPSFSDNIYHMLRHQLGTMYFRYFMWNFAGRASDIQGAGWLGIFDAMEEVPASLAENKGRNTFFMIPLFLGIIGLIFQYYKDPRNFSFVAMLFFLTGAAIVLYLNSPPTEPRERDYIYAGSYYAYAFWIGLAVIPIFSLIQRALKPGTIAAALSIAICLSAPAIMAAEGWDDHDRSDRYFSVDSAKNFLASCEPNAIIFTGGDNDTFPLWYVQEVEGFRTDVRVIVLSYFNTDWYIAQMMRDAYESEPLPFGLSLERYAQGGLNDYLPLVERQNIKGGTMNAEQFIKLINDEHPALQVPTSVSKYNSVPAKNFYLDVDTASVLSMGIIPEQYKNMMVDRMHWSMKGGGLEKKDLAILDLIVNNNWERPIYFNNTSASSVNFNIKKYMMQEGNAFRLLPVENPAGNEMMVDTDKMYDNMMNNFHWRELDNPEVYYSEDYRNFVLNHRATFNTLIDALLMEGDTERAKAATMKCLEVMPDEAIRFDHFSVQLVSYLLTLEEDELAIEIAEKIGTRADEMLNYMFEKGITERFELQKNLISLSELARSFRSADKNDLAQKYETMFRNYYGMVQ</sequence>
<organism evidence="2 3">
    <name type="scientific">Reichenbachiella ulvae</name>
    <dbReference type="NCBI Taxonomy" id="2980104"/>
    <lineage>
        <taxon>Bacteria</taxon>
        <taxon>Pseudomonadati</taxon>
        <taxon>Bacteroidota</taxon>
        <taxon>Cytophagia</taxon>
        <taxon>Cytophagales</taxon>
        <taxon>Reichenbachiellaceae</taxon>
        <taxon>Reichenbachiella</taxon>
    </lineage>
</organism>
<feature type="transmembrane region" description="Helical" evidence="1">
    <location>
        <begin position="174"/>
        <end position="204"/>
    </location>
</feature>
<keyword evidence="1" id="KW-0472">Membrane</keyword>
<feature type="transmembrane region" description="Helical" evidence="1">
    <location>
        <begin position="289"/>
        <end position="309"/>
    </location>
</feature>
<protein>
    <submittedName>
        <fullName evidence="2">DUF2723 domain-containing protein</fullName>
    </submittedName>
</protein>
<feature type="transmembrane region" description="Helical" evidence="1">
    <location>
        <begin position="498"/>
        <end position="516"/>
    </location>
</feature>
<dbReference type="PANTHER" id="PTHR16214:SF3">
    <property type="entry name" value="TRANSMEMBRANE PROTEIN 260"/>
    <property type="match status" value="1"/>
</dbReference>
<comment type="caution">
    <text evidence="2">The sequence shown here is derived from an EMBL/GenBank/DDBJ whole genome shotgun (WGS) entry which is preliminary data.</text>
</comment>
<dbReference type="PANTHER" id="PTHR16214">
    <property type="entry name" value="TRANSMEMBRANE PROTEIN 260"/>
    <property type="match status" value="1"/>
</dbReference>
<dbReference type="Proteomes" id="UP001300692">
    <property type="component" value="Unassembled WGS sequence"/>
</dbReference>
<keyword evidence="3" id="KW-1185">Reference proteome</keyword>
<evidence type="ECO:0000256" key="1">
    <source>
        <dbReference type="SAM" id="Phobius"/>
    </source>
</evidence>
<keyword evidence="1" id="KW-0812">Transmembrane</keyword>